<name>A0A7C8MK95_9PLEO</name>
<keyword evidence="3" id="KW-1185">Reference proteome</keyword>
<dbReference type="Proteomes" id="UP000481861">
    <property type="component" value="Unassembled WGS sequence"/>
</dbReference>
<organism evidence="2 3">
    <name type="scientific">Massariosphaeria phaeospora</name>
    <dbReference type="NCBI Taxonomy" id="100035"/>
    <lineage>
        <taxon>Eukaryota</taxon>
        <taxon>Fungi</taxon>
        <taxon>Dikarya</taxon>
        <taxon>Ascomycota</taxon>
        <taxon>Pezizomycotina</taxon>
        <taxon>Dothideomycetes</taxon>
        <taxon>Pleosporomycetidae</taxon>
        <taxon>Pleosporales</taxon>
        <taxon>Pleosporales incertae sedis</taxon>
        <taxon>Massariosphaeria</taxon>
    </lineage>
</organism>
<dbReference type="EMBL" id="JAADJZ010000001">
    <property type="protein sequence ID" value="KAF2878275.1"/>
    <property type="molecule type" value="Genomic_DNA"/>
</dbReference>
<proteinExistence type="predicted"/>
<evidence type="ECO:0000256" key="1">
    <source>
        <dbReference type="SAM" id="Phobius"/>
    </source>
</evidence>
<keyword evidence="1" id="KW-1133">Transmembrane helix</keyword>
<accession>A0A7C8MK95</accession>
<evidence type="ECO:0000313" key="3">
    <source>
        <dbReference type="Proteomes" id="UP000481861"/>
    </source>
</evidence>
<evidence type="ECO:0000313" key="2">
    <source>
        <dbReference type="EMBL" id="KAF2878275.1"/>
    </source>
</evidence>
<gene>
    <name evidence="2" type="ORF">BDV95DRAFT_557072</name>
</gene>
<dbReference type="AlphaFoldDB" id="A0A7C8MK95"/>
<reference evidence="2 3" key="1">
    <citation type="submission" date="2020-01" db="EMBL/GenBank/DDBJ databases">
        <authorList>
            <consortium name="DOE Joint Genome Institute"/>
            <person name="Haridas S."/>
            <person name="Albert R."/>
            <person name="Binder M."/>
            <person name="Bloem J."/>
            <person name="Labutti K."/>
            <person name="Salamov A."/>
            <person name="Andreopoulos B."/>
            <person name="Baker S.E."/>
            <person name="Barry K."/>
            <person name="Bills G."/>
            <person name="Bluhm B.H."/>
            <person name="Cannon C."/>
            <person name="Castanera R."/>
            <person name="Culley D.E."/>
            <person name="Daum C."/>
            <person name="Ezra D."/>
            <person name="Gonzalez J.B."/>
            <person name="Henrissat B."/>
            <person name="Kuo A."/>
            <person name="Liang C."/>
            <person name="Lipzen A."/>
            <person name="Lutzoni F."/>
            <person name="Magnuson J."/>
            <person name="Mondo S."/>
            <person name="Nolan M."/>
            <person name="Ohm R."/>
            <person name="Pangilinan J."/>
            <person name="Park H.-J.H."/>
            <person name="Ramirez L."/>
            <person name="Alfaro M."/>
            <person name="Sun H."/>
            <person name="Tritt A."/>
            <person name="Yoshinaga Y."/>
            <person name="Zwiers L.-H.L."/>
            <person name="Turgeon B.G."/>
            <person name="Goodwin S.B."/>
            <person name="Spatafora J.W."/>
            <person name="Crous P.W."/>
            <person name="Grigoriev I.V."/>
        </authorList>
    </citation>
    <scope>NUCLEOTIDE SEQUENCE [LARGE SCALE GENOMIC DNA]</scope>
    <source>
        <strain evidence="2 3">CBS 611.86</strain>
    </source>
</reference>
<feature type="transmembrane region" description="Helical" evidence="1">
    <location>
        <begin position="33"/>
        <end position="59"/>
    </location>
</feature>
<keyword evidence="1" id="KW-0812">Transmembrane</keyword>
<protein>
    <submittedName>
        <fullName evidence="2">Uncharacterized protein</fullName>
    </submittedName>
</protein>
<sequence length="72" mass="7984">MPSGLVAMVGSIWRFRLLMVEELVQILTTIVDFISVVLLALFGPVIYTMILLVGACYLIELGSEDEQPKLDV</sequence>
<comment type="caution">
    <text evidence="2">The sequence shown here is derived from an EMBL/GenBank/DDBJ whole genome shotgun (WGS) entry which is preliminary data.</text>
</comment>
<keyword evidence="1" id="KW-0472">Membrane</keyword>